<keyword evidence="16" id="KW-1185">Reference proteome</keyword>
<evidence type="ECO:0000256" key="12">
    <source>
        <dbReference type="SAM" id="MobiDB-lite"/>
    </source>
</evidence>
<evidence type="ECO:0000256" key="3">
    <source>
        <dbReference type="ARBA" id="ARBA00022676"/>
    </source>
</evidence>
<keyword evidence="8 11" id="KW-0472">Membrane</keyword>
<evidence type="ECO:0000256" key="8">
    <source>
        <dbReference type="ARBA" id="ARBA00023136"/>
    </source>
</evidence>
<evidence type="ECO:0000256" key="1">
    <source>
        <dbReference type="ARBA" id="ARBA00004922"/>
    </source>
</evidence>
<feature type="transmembrane region" description="Helical" evidence="11">
    <location>
        <begin position="12"/>
        <end position="32"/>
    </location>
</feature>
<keyword evidence="5 11" id="KW-0812">Transmembrane</keyword>
<dbReference type="GO" id="GO:0032580">
    <property type="term" value="C:Golgi cisterna membrane"/>
    <property type="evidence" value="ECO:0007669"/>
    <property type="project" value="UniProtKB-SubCell"/>
</dbReference>
<keyword evidence="3 11" id="KW-0328">Glycosyltransferase</keyword>
<reference evidence="15" key="1">
    <citation type="submission" date="2022-03" db="EMBL/GenBank/DDBJ databases">
        <authorList>
            <person name="Martin C."/>
        </authorList>
    </citation>
    <scope>NUCLEOTIDE SEQUENCE</scope>
</reference>
<dbReference type="PANTHER" id="PTHR11929">
    <property type="entry name" value="ALPHA- 1,3 -FUCOSYLTRANSFERASE"/>
    <property type="match status" value="1"/>
</dbReference>
<comment type="pathway">
    <text evidence="1">Protein modification; protein glycosylation.</text>
</comment>
<dbReference type="Pfam" id="PF17039">
    <property type="entry name" value="Glyco_tran_10_N"/>
    <property type="match status" value="1"/>
</dbReference>
<dbReference type="PANTHER" id="PTHR11929:SF194">
    <property type="entry name" value="ALPHA-(1,3)-FUCOSYLTRANSFERASE 10"/>
    <property type="match status" value="1"/>
</dbReference>
<feature type="region of interest" description="Disordered" evidence="12">
    <location>
        <begin position="61"/>
        <end position="118"/>
    </location>
</feature>
<evidence type="ECO:0000256" key="7">
    <source>
        <dbReference type="ARBA" id="ARBA00022989"/>
    </source>
</evidence>
<keyword evidence="11" id="KW-0333">Golgi apparatus</keyword>
<dbReference type="AlphaFoldDB" id="A0A8J1UKR3"/>
<gene>
    <name evidence="15" type="ORF">OFUS_LOCUS18711</name>
</gene>
<dbReference type="InterPro" id="IPR031481">
    <property type="entry name" value="Glyco_tran_10_N"/>
</dbReference>
<dbReference type="InterPro" id="IPR055270">
    <property type="entry name" value="Glyco_tran_10_C"/>
</dbReference>
<organism evidence="15 16">
    <name type="scientific">Owenia fusiformis</name>
    <name type="common">Polychaete worm</name>
    <dbReference type="NCBI Taxonomy" id="6347"/>
    <lineage>
        <taxon>Eukaryota</taxon>
        <taxon>Metazoa</taxon>
        <taxon>Spiralia</taxon>
        <taxon>Lophotrochozoa</taxon>
        <taxon>Annelida</taxon>
        <taxon>Polychaeta</taxon>
        <taxon>Sedentaria</taxon>
        <taxon>Canalipalpata</taxon>
        <taxon>Sabellida</taxon>
        <taxon>Oweniida</taxon>
        <taxon>Oweniidae</taxon>
        <taxon>Owenia</taxon>
    </lineage>
</organism>
<dbReference type="InterPro" id="IPR038577">
    <property type="entry name" value="GT10-like_C_sf"/>
</dbReference>
<sequence>MAFRHFIARRMVHGGVLIGAILICWMASKIALQILVEGRSDDLHAVDTFQNIAETKTTNEMTSDFTVGKPKEESAHKAKEDGSYKTNEKTADNTLKETANKLNKESVPNTKKSQKKDRFGDDVKHPILLWWTYSPGKRPGEYVSCGNVKCYITDDKEYFDHDLTRILMFYGTDMLMNELPLPRHPKHEWGLLHNESPKNNRYWFSHPEIMHMFNYTSTFKRESDYPITTQDVEDIEYLQTKKYYIPLQEKNKLLAKEGLAPIVYVHSDCNVPSDRDAFVKALQKYIPVDAYGKCQNNKKMPPHIDGLLQLQHKDFFKLMAKYKFTLAMENAVCDDYVTEKFWRTIHLGSVPIYFGSPKIKDFLPNDPSAIIIQDYKNISQLADFIHHLNKNDEEYAKYMQHKVQGVTNKYLIDRVKNREWGYTGNRKYYHWTAGFECYACSKMHENLKREKLGEQTEIHQSKQDHYGCPPPKRFDLETESTEQFTVERWNEEYLMTQTESKLLIKWIAQGKIRFKENDLIKEGLKLRGINY</sequence>
<dbReference type="EC" id="2.4.1.-" evidence="11"/>
<dbReference type="InterPro" id="IPR001503">
    <property type="entry name" value="Glyco_trans_10"/>
</dbReference>
<evidence type="ECO:0000256" key="5">
    <source>
        <dbReference type="ARBA" id="ARBA00022692"/>
    </source>
</evidence>
<evidence type="ECO:0000256" key="4">
    <source>
        <dbReference type="ARBA" id="ARBA00022679"/>
    </source>
</evidence>
<dbReference type="UniPathway" id="UPA00378"/>
<dbReference type="SUPFAM" id="SSF53756">
    <property type="entry name" value="UDP-Glycosyltransferase/glycogen phosphorylase"/>
    <property type="match status" value="1"/>
</dbReference>
<keyword evidence="6" id="KW-0735">Signal-anchor</keyword>
<comment type="subcellular location">
    <subcellularLocation>
        <location evidence="10">Endomembrane system</location>
        <topology evidence="10">Single-pass type II membrane protein</topology>
    </subcellularLocation>
    <subcellularLocation>
        <location evidence="11">Golgi apparatus</location>
        <location evidence="11">Golgi stack membrane</location>
        <topology evidence="11">Single-pass type II membrane protein</topology>
    </subcellularLocation>
</comment>
<protein>
    <recommendedName>
        <fullName evidence="11">Fucosyltransferase</fullName>
        <ecNumber evidence="11">2.4.1.-</ecNumber>
    </recommendedName>
</protein>
<name>A0A8J1UKR3_OWEFU</name>
<evidence type="ECO:0000313" key="15">
    <source>
        <dbReference type="EMBL" id="CAH1793928.1"/>
    </source>
</evidence>
<evidence type="ECO:0000313" key="16">
    <source>
        <dbReference type="Proteomes" id="UP000749559"/>
    </source>
</evidence>
<dbReference type="OrthoDB" id="9993460at2759"/>
<comment type="caution">
    <text evidence="15">The sequence shown here is derived from an EMBL/GenBank/DDBJ whole genome shotgun (WGS) entry which is preliminary data.</text>
</comment>
<evidence type="ECO:0000256" key="10">
    <source>
        <dbReference type="ARBA" id="ARBA00060399"/>
    </source>
</evidence>
<proteinExistence type="inferred from homology"/>
<feature type="domain" description="Fucosyltransferase C-terminal" evidence="13">
    <location>
        <begin position="262"/>
        <end position="451"/>
    </location>
</feature>
<keyword evidence="7 11" id="KW-1133">Transmembrane helix</keyword>
<evidence type="ECO:0000256" key="6">
    <source>
        <dbReference type="ARBA" id="ARBA00022968"/>
    </source>
</evidence>
<keyword evidence="4 11" id="KW-0808">Transferase</keyword>
<dbReference type="GO" id="GO:0046920">
    <property type="term" value="F:alpha-(1-&gt;3)-fucosyltransferase activity"/>
    <property type="evidence" value="ECO:0007669"/>
    <property type="project" value="TreeGrafter"/>
</dbReference>
<keyword evidence="9" id="KW-0325">Glycoprotein</keyword>
<dbReference type="Proteomes" id="UP000749559">
    <property type="component" value="Unassembled WGS sequence"/>
</dbReference>
<feature type="compositionally biased region" description="Basic and acidic residues" evidence="12">
    <location>
        <begin position="69"/>
        <end position="104"/>
    </location>
</feature>
<comment type="similarity">
    <text evidence="2 11">Belongs to the glycosyltransferase 10 family.</text>
</comment>
<feature type="domain" description="Fucosyltransferase N-terminal" evidence="14">
    <location>
        <begin position="127"/>
        <end position="225"/>
    </location>
</feature>
<dbReference type="Pfam" id="PF00852">
    <property type="entry name" value="Glyco_transf_10"/>
    <property type="match status" value="1"/>
</dbReference>
<dbReference type="EMBL" id="CAIIXF020000009">
    <property type="protein sequence ID" value="CAH1793928.1"/>
    <property type="molecule type" value="Genomic_DNA"/>
</dbReference>
<evidence type="ECO:0000256" key="9">
    <source>
        <dbReference type="ARBA" id="ARBA00023180"/>
    </source>
</evidence>
<evidence type="ECO:0000256" key="11">
    <source>
        <dbReference type="RuleBase" id="RU003832"/>
    </source>
</evidence>
<evidence type="ECO:0000259" key="13">
    <source>
        <dbReference type="Pfam" id="PF00852"/>
    </source>
</evidence>
<evidence type="ECO:0000256" key="2">
    <source>
        <dbReference type="ARBA" id="ARBA00008919"/>
    </source>
</evidence>
<accession>A0A8J1UKR3</accession>
<evidence type="ECO:0000259" key="14">
    <source>
        <dbReference type="Pfam" id="PF17039"/>
    </source>
</evidence>
<dbReference type="Gene3D" id="3.40.50.11660">
    <property type="entry name" value="Glycosyl transferase family 10, C-terminal domain"/>
    <property type="match status" value="1"/>
</dbReference>
<dbReference type="FunFam" id="3.40.50.11660:FF:000002">
    <property type="entry name" value="Alpha-(1,3)-fucosyltransferase"/>
    <property type="match status" value="1"/>
</dbReference>